<comment type="caution">
    <text evidence="1">The sequence shown here is derived from an EMBL/GenBank/DDBJ whole genome shotgun (WGS) entry which is preliminary data.</text>
</comment>
<dbReference type="Proteomes" id="UP000036932">
    <property type="component" value="Unassembled WGS sequence"/>
</dbReference>
<proteinExistence type="predicted"/>
<protein>
    <submittedName>
        <fullName evidence="1">Uncharacterized protein</fullName>
    </submittedName>
</protein>
<evidence type="ECO:0000313" key="2">
    <source>
        <dbReference type="Proteomes" id="UP000036932"/>
    </source>
</evidence>
<dbReference type="EMBL" id="LIUT01000001">
    <property type="protein sequence ID" value="KOR90307.1"/>
    <property type="molecule type" value="Genomic_DNA"/>
</dbReference>
<keyword evidence="2" id="KW-1185">Reference proteome</keyword>
<sequence>MSTPTKNVLIILLLPNLKLKQDTNTTTPIPDEIIPHKLTASRWDPASLPKKSNEIISVIYKMPKRILIIDVTIKLTVT</sequence>
<reference evidence="2" key="1">
    <citation type="submission" date="2015-08" db="EMBL/GenBank/DDBJ databases">
        <title>Genome sequencing project for genomic taxonomy and phylogenomics of Bacillus-like bacteria.</title>
        <authorList>
            <person name="Liu B."/>
            <person name="Wang J."/>
            <person name="Zhu Y."/>
            <person name="Liu G."/>
            <person name="Chen Q."/>
            <person name="Chen Z."/>
            <person name="Lan J."/>
            <person name="Che J."/>
            <person name="Ge C."/>
            <person name="Shi H."/>
            <person name="Pan Z."/>
            <person name="Liu X."/>
        </authorList>
    </citation>
    <scope>NUCLEOTIDE SEQUENCE [LARGE SCALE GENOMIC DNA]</scope>
    <source>
        <strain evidence="2">FJAT-22460</strain>
    </source>
</reference>
<gene>
    <name evidence="1" type="ORF">AM231_15025</name>
</gene>
<name>A0A0M1P7B8_9BACL</name>
<accession>A0A0M1P7B8</accession>
<organism evidence="1 2">
    <name type="scientific">Paenibacillus solani</name>
    <dbReference type="NCBI Taxonomy" id="1705565"/>
    <lineage>
        <taxon>Bacteria</taxon>
        <taxon>Bacillati</taxon>
        <taxon>Bacillota</taxon>
        <taxon>Bacilli</taxon>
        <taxon>Bacillales</taxon>
        <taxon>Paenibacillaceae</taxon>
        <taxon>Paenibacillus</taxon>
    </lineage>
</organism>
<evidence type="ECO:0000313" key="1">
    <source>
        <dbReference type="EMBL" id="KOR90307.1"/>
    </source>
</evidence>
<dbReference type="AlphaFoldDB" id="A0A0M1P7B8"/>